<evidence type="ECO:0000313" key="4">
    <source>
        <dbReference type="Proteomes" id="UP001207930"/>
    </source>
</evidence>
<feature type="chain" id="PRO_5047490679" evidence="2">
    <location>
        <begin position="18"/>
        <end position="912"/>
    </location>
</feature>
<sequence>MKAALTWIALTALPASAQLTAEVREVARHPTSLSGCQVVDLDGDGDSDLLLSGAFNQLTVWCENRGDGSFVRPVAIEMKPRVFNWGLPHVADLHGTGAPDLLIRWSSTYARNLGEGNFAAPAPLPGTAWPTPTDPLDDLFTEHVTVFPGTAGKPDRMIVEKWDGIEQEHRQAFFYTLDEQGNPSVSPVLADGENLANHLGSLEVDNLFPTDIDGDGDIDLIYQYHYYTDPVSILRNRGDDTFDAREDIAAEDVLYSIELSKPVRLNLPGDDLPALVTVEHTEIGASGIVIHRQSESDGKVSFDPPEEIHRIPLDEDTYILSMTAIPMPEGDELWVRLWPTWDENESQTNGVLRRYRFITGSGWAADPDVTLPARGLGEVIPLTITEGNPGLACRLGSLPGVNTDSEEKIVWASLASLRTGTPEWQTIAGPFNDFSDFHLADLDRDGKLDMVSADRVNFGGAKSGRIHFVHDIAGSREHRAVDTESTDAFAGASPWPGNRSVIGDANGDLLPDLAVSSGSAGAIRLLENLGNRQFGPPATLAISANVLRPLWLGEDEHRFLDGSRIFTQAPHTGAIATLLTDIGTAADVVFTDMDGDGDEDVLAAPCPLGNVAGWGRRGASGNIESWKVLSSTLASPIRNSSGAAQLGWIETGPQAAFETVRMGVPGVTTHALPPMSQAEYLAMGLVGHPIDLDGDGDLDFLTLRQIAEEAVWGISPVPSHLLWHENLGNRWQFHPEPLMEISYPAAWLGLFVTQEVEHDGPTRVIVSNSAGEVFQIDFSAPIPGGTFGEWLASHDLTGASAGANADPDDDGLTNLEEALQGTSPVVATPGVFTIPVAASAPDGWTFSTALALDGSGIAVVAEASEDLEQWHEIPDEPEFTGDLVGRYHYRVTDEGMAGKAKRFVRFRFSGQP</sequence>
<dbReference type="RefSeq" id="WP_264502201.1">
    <property type="nucleotide sequence ID" value="NZ_JAPDDS010000009.1"/>
</dbReference>
<evidence type="ECO:0000256" key="1">
    <source>
        <dbReference type="ARBA" id="ARBA00022729"/>
    </source>
</evidence>
<keyword evidence="4" id="KW-1185">Reference proteome</keyword>
<dbReference type="Proteomes" id="UP001207930">
    <property type="component" value="Unassembled WGS sequence"/>
</dbReference>
<dbReference type="PANTHER" id="PTHR44103:SF1">
    <property type="entry name" value="PROPROTEIN CONVERTASE P"/>
    <property type="match status" value="1"/>
</dbReference>
<evidence type="ECO:0000256" key="2">
    <source>
        <dbReference type="SAM" id="SignalP"/>
    </source>
</evidence>
<dbReference type="Pfam" id="PF13517">
    <property type="entry name" value="FG-GAP_3"/>
    <property type="match status" value="1"/>
</dbReference>
<evidence type="ECO:0000313" key="3">
    <source>
        <dbReference type="EMBL" id="MCW1886243.1"/>
    </source>
</evidence>
<dbReference type="EMBL" id="JAPDDS010000009">
    <property type="protein sequence ID" value="MCW1886243.1"/>
    <property type="molecule type" value="Genomic_DNA"/>
</dbReference>
<protein>
    <submittedName>
        <fullName evidence="3">FG-GAP-like repeat-containing protein</fullName>
    </submittedName>
</protein>
<gene>
    <name evidence="3" type="ORF">OKA04_16010</name>
</gene>
<feature type="signal peptide" evidence="2">
    <location>
        <begin position="1"/>
        <end position="17"/>
    </location>
</feature>
<name>A0ABT3FRM5_9BACT</name>
<dbReference type="PANTHER" id="PTHR44103">
    <property type="entry name" value="PROPROTEIN CONVERTASE P"/>
    <property type="match status" value="1"/>
</dbReference>
<comment type="caution">
    <text evidence="3">The sequence shown here is derived from an EMBL/GenBank/DDBJ whole genome shotgun (WGS) entry which is preliminary data.</text>
</comment>
<dbReference type="InterPro" id="IPR013517">
    <property type="entry name" value="FG-GAP"/>
</dbReference>
<dbReference type="SUPFAM" id="SSF69318">
    <property type="entry name" value="Integrin alpha N-terminal domain"/>
    <property type="match status" value="2"/>
</dbReference>
<keyword evidence="1 2" id="KW-0732">Signal</keyword>
<reference evidence="3 4" key="1">
    <citation type="submission" date="2022-10" db="EMBL/GenBank/DDBJ databases">
        <title>Luteolibacter flavescens strain MCCC 1K03193, whole genome shotgun sequencing project.</title>
        <authorList>
            <person name="Zhao G."/>
            <person name="Shen L."/>
        </authorList>
    </citation>
    <scope>NUCLEOTIDE SEQUENCE [LARGE SCALE GENOMIC DNA]</scope>
    <source>
        <strain evidence="3 4">MCCC 1K03193</strain>
    </source>
</reference>
<dbReference type="InterPro" id="IPR028994">
    <property type="entry name" value="Integrin_alpha_N"/>
</dbReference>
<proteinExistence type="predicted"/>
<organism evidence="3 4">
    <name type="scientific">Luteolibacter flavescens</name>
    <dbReference type="NCBI Taxonomy" id="1859460"/>
    <lineage>
        <taxon>Bacteria</taxon>
        <taxon>Pseudomonadati</taxon>
        <taxon>Verrucomicrobiota</taxon>
        <taxon>Verrucomicrobiia</taxon>
        <taxon>Verrucomicrobiales</taxon>
        <taxon>Verrucomicrobiaceae</taxon>
        <taxon>Luteolibacter</taxon>
    </lineage>
</organism>
<accession>A0ABT3FRM5</accession>